<dbReference type="Pfam" id="PF12740">
    <property type="entry name" value="PETase"/>
    <property type="match status" value="1"/>
</dbReference>
<dbReference type="EMBL" id="AWWI01000040">
    <property type="protein sequence ID" value="PIL21428.1"/>
    <property type="molecule type" value="Genomic_DNA"/>
</dbReference>
<dbReference type="SUPFAM" id="SSF53474">
    <property type="entry name" value="alpha/beta-Hydrolases"/>
    <property type="match status" value="1"/>
</dbReference>
<dbReference type="PANTHER" id="PTHR10272:SF0">
    <property type="entry name" value="PLATELET-ACTIVATING FACTOR ACETYLHYDROLASE"/>
    <property type="match status" value="1"/>
</dbReference>
<dbReference type="InterPro" id="IPR029058">
    <property type="entry name" value="AB_hydrolase_fold"/>
</dbReference>
<evidence type="ECO:0000256" key="2">
    <source>
        <dbReference type="ARBA" id="ARBA00022963"/>
    </source>
</evidence>
<dbReference type="PANTHER" id="PTHR10272">
    <property type="entry name" value="PLATELET-ACTIVATING FACTOR ACETYLHYDROLASE"/>
    <property type="match status" value="1"/>
</dbReference>
<dbReference type="InterPro" id="IPR016986">
    <property type="entry name" value="UCP031982_abhydr"/>
</dbReference>
<dbReference type="GO" id="GO:0003847">
    <property type="term" value="F:1-alkyl-2-acetylglycerophosphocholine esterase activity"/>
    <property type="evidence" value="ECO:0007669"/>
    <property type="project" value="TreeGrafter"/>
</dbReference>
<evidence type="ECO:0000256" key="1">
    <source>
        <dbReference type="ARBA" id="ARBA00022801"/>
    </source>
</evidence>
<keyword evidence="3" id="KW-0443">Lipid metabolism</keyword>
<dbReference type="InterPro" id="IPR041127">
    <property type="entry name" value="PET_hydrolase/cutinase-like"/>
</dbReference>
<organism evidence="6 7">
    <name type="scientific">Puniceibacterium antarcticum</name>
    <dbReference type="NCBI Taxonomy" id="1206336"/>
    <lineage>
        <taxon>Bacteria</taxon>
        <taxon>Pseudomonadati</taxon>
        <taxon>Pseudomonadota</taxon>
        <taxon>Alphaproteobacteria</taxon>
        <taxon>Rhodobacterales</taxon>
        <taxon>Paracoccaceae</taxon>
        <taxon>Puniceibacterium</taxon>
    </lineage>
</organism>
<dbReference type="Proteomes" id="UP000231259">
    <property type="component" value="Unassembled WGS sequence"/>
</dbReference>
<dbReference type="AlphaFoldDB" id="A0A2G8RK12"/>
<keyword evidence="4" id="KW-0732">Signal</keyword>
<accession>A0A2G8RK12</accession>
<evidence type="ECO:0000313" key="6">
    <source>
        <dbReference type="EMBL" id="PIL21428.1"/>
    </source>
</evidence>
<dbReference type="PIRSF" id="PIRSF031982">
    <property type="entry name" value="UCP031982_abhydr"/>
    <property type="match status" value="1"/>
</dbReference>
<feature type="domain" description="PET hydrolase/cutinase-like" evidence="5">
    <location>
        <begin position="68"/>
        <end position="167"/>
    </location>
</feature>
<dbReference type="GO" id="GO:0016042">
    <property type="term" value="P:lipid catabolic process"/>
    <property type="evidence" value="ECO:0007669"/>
    <property type="project" value="UniProtKB-KW"/>
</dbReference>
<keyword evidence="7" id="KW-1185">Reference proteome</keyword>
<protein>
    <recommendedName>
        <fullName evidence="5">PET hydrolase/cutinase-like domain-containing protein</fullName>
    </recommendedName>
</protein>
<evidence type="ECO:0000259" key="5">
    <source>
        <dbReference type="Pfam" id="PF12740"/>
    </source>
</evidence>
<dbReference type="RefSeq" id="WP_180287317.1">
    <property type="nucleotide sequence ID" value="NZ_AWWI01000040.1"/>
</dbReference>
<reference evidence="6 7" key="1">
    <citation type="submission" date="2013-09" db="EMBL/GenBank/DDBJ databases">
        <title>Genome sequencing of Phaeobacter antarcticus sp. nov. SM1211.</title>
        <authorList>
            <person name="Zhang X.-Y."/>
            <person name="Liu C."/>
            <person name="Chen X.-L."/>
            <person name="Xie B.-B."/>
            <person name="Qin Q.-L."/>
            <person name="Rong J.-C."/>
            <person name="Zhang Y.-Z."/>
        </authorList>
    </citation>
    <scope>NUCLEOTIDE SEQUENCE [LARGE SCALE GENOMIC DNA]</scope>
    <source>
        <strain evidence="6 7">SM1211</strain>
    </source>
</reference>
<name>A0A2G8RK12_9RHOB</name>
<comment type="caution">
    <text evidence="6">The sequence shown here is derived from an EMBL/GenBank/DDBJ whole genome shotgun (WGS) entry which is preliminary data.</text>
</comment>
<feature type="signal peptide" evidence="4">
    <location>
        <begin position="1"/>
        <end position="19"/>
    </location>
</feature>
<keyword evidence="1" id="KW-0378">Hydrolase</keyword>
<sequence length="334" mass="35373">MRTLTLAFFFTFHITTATANPVGFAALTTPGIDSVVWYPTSETTPVTIVAENPVFVGVPVVQNASVAGGLHPVAVLSHGYSGMWRNQAWLAERLASAGYIVASLNHPGTTYGDMDPLWASEPSNRPKQLSRVLDALLADKSLAPQIDRNRISVIGHSLGGSTALMLAGGAFSTARLLEACGDSTDKMVCTVYRKDGAEADAPLATTRDSRIIAAVLLDMEGIRGFTPESLNSLPIPVLALAAGIEDPALPLGWESREQGARLPTATSRYAEIIGATHFSFMSACKPGAEDLLGEDAYVCRGETAPRVELHAEIANTIIRFLNAGTQLVSALQTP</sequence>
<gene>
    <name evidence="6" type="ORF">P775_04515</name>
</gene>
<proteinExistence type="predicted"/>
<dbReference type="Gene3D" id="3.40.50.1820">
    <property type="entry name" value="alpha/beta hydrolase"/>
    <property type="match status" value="1"/>
</dbReference>
<evidence type="ECO:0000256" key="3">
    <source>
        <dbReference type="ARBA" id="ARBA00023098"/>
    </source>
</evidence>
<evidence type="ECO:0000256" key="4">
    <source>
        <dbReference type="SAM" id="SignalP"/>
    </source>
</evidence>
<evidence type="ECO:0000313" key="7">
    <source>
        <dbReference type="Proteomes" id="UP000231259"/>
    </source>
</evidence>
<feature type="chain" id="PRO_5013708275" description="PET hydrolase/cutinase-like domain-containing protein" evidence="4">
    <location>
        <begin position="20"/>
        <end position="334"/>
    </location>
</feature>
<keyword evidence="2" id="KW-0442">Lipid degradation</keyword>